<evidence type="ECO:0000256" key="3">
    <source>
        <dbReference type="ARBA" id="ARBA00022603"/>
    </source>
</evidence>
<dbReference type="PANTHER" id="PTHR42933">
    <property type="entry name" value="SLR6095 PROTEIN"/>
    <property type="match status" value="1"/>
</dbReference>
<evidence type="ECO:0000259" key="9">
    <source>
        <dbReference type="Pfam" id="PF02384"/>
    </source>
</evidence>
<evidence type="ECO:0000256" key="8">
    <source>
        <dbReference type="SAM" id="Coils"/>
    </source>
</evidence>
<dbReference type="InterPro" id="IPR022749">
    <property type="entry name" value="D12N6_MeTrfase_N"/>
</dbReference>
<evidence type="ECO:0000313" key="11">
    <source>
        <dbReference type="EMBL" id="BDD13031.1"/>
    </source>
</evidence>
<feature type="domain" description="N6 adenine-specific DNA methyltransferase N-terminal" evidence="10">
    <location>
        <begin position="9"/>
        <end position="166"/>
    </location>
</feature>
<dbReference type="KEGG" id="fax:FUAX_54630"/>
<dbReference type="EC" id="2.1.1.72" evidence="2"/>
<dbReference type="NCBIfam" id="TIGR00497">
    <property type="entry name" value="hsdM"/>
    <property type="match status" value="1"/>
</dbReference>
<dbReference type="GO" id="GO:0008170">
    <property type="term" value="F:N-methyltransferase activity"/>
    <property type="evidence" value="ECO:0007669"/>
    <property type="project" value="InterPro"/>
</dbReference>
<keyword evidence="11" id="KW-0614">Plasmid</keyword>
<dbReference type="EMBL" id="AP025324">
    <property type="protein sequence ID" value="BDD13031.1"/>
    <property type="molecule type" value="Genomic_DNA"/>
</dbReference>
<dbReference type="AlphaFoldDB" id="A0AAU9DIQ7"/>
<dbReference type="GO" id="GO:0009007">
    <property type="term" value="F:site-specific DNA-methyltransferase (adenine-specific) activity"/>
    <property type="evidence" value="ECO:0007669"/>
    <property type="project" value="UniProtKB-EC"/>
</dbReference>
<comment type="similarity">
    <text evidence="1">Belongs to the N(4)/N(6)-methyltransferase family.</text>
</comment>
<evidence type="ECO:0000256" key="7">
    <source>
        <dbReference type="ARBA" id="ARBA00047942"/>
    </source>
</evidence>
<keyword evidence="12" id="KW-1185">Reference proteome</keyword>
<comment type="catalytic activity">
    <reaction evidence="7">
        <text>a 2'-deoxyadenosine in DNA + S-adenosyl-L-methionine = an N(6)-methyl-2'-deoxyadenosine in DNA + S-adenosyl-L-homocysteine + H(+)</text>
        <dbReference type="Rhea" id="RHEA:15197"/>
        <dbReference type="Rhea" id="RHEA-COMP:12418"/>
        <dbReference type="Rhea" id="RHEA-COMP:12419"/>
        <dbReference type="ChEBI" id="CHEBI:15378"/>
        <dbReference type="ChEBI" id="CHEBI:57856"/>
        <dbReference type="ChEBI" id="CHEBI:59789"/>
        <dbReference type="ChEBI" id="CHEBI:90615"/>
        <dbReference type="ChEBI" id="CHEBI:90616"/>
        <dbReference type="EC" id="2.1.1.72"/>
    </reaction>
</comment>
<dbReference type="RefSeq" id="WP_338396247.1">
    <property type="nucleotide sequence ID" value="NZ_AP025324.1"/>
</dbReference>
<dbReference type="Gene3D" id="3.40.50.150">
    <property type="entry name" value="Vaccinia Virus protein VP39"/>
    <property type="match status" value="1"/>
</dbReference>
<dbReference type="Proteomes" id="UP001348817">
    <property type="component" value="Plasmid pFA10"/>
</dbReference>
<dbReference type="InterPro" id="IPR004546">
    <property type="entry name" value="Restrct_endonuc_T1M"/>
</dbReference>
<dbReference type="PANTHER" id="PTHR42933:SF1">
    <property type="entry name" value="SITE-SPECIFIC DNA-METHYLTRANSFERASE (ADENINE-SPECIFIC)"/>
    <property type="match status" value="1"/>
</dbReference>
<dbReference type="Pfam" id="PF02384">
    <property type="entry name" value="N6_Mtase"/>
    <property type="match status" value="1"/>
</dbReference>
<evidence type="ECO:0000313" key="12">
    <source>
        <dbReference type="Proteomes" id="UP001348817"/>
    </source>
</evidence>
<keyword evidence="8" id="KW-0175">Coiled coil</keyword>
<dbReference type="Pfam" id="PF12161">
    <property type="entry name" value="HsdM_N"/>
    <property type="match status" value="1"/>
</dbReference>
<evidence type="ECO:0000256" key="2">
    <source>
        <dbReference type="ARBA" id="ARBA00011900"/>
    </source>
</evidence>
<geneLocation type="plasmid" evidence="11 12">
    <name>pFA10</name>
</geneLocation>
<organism evidence="11 12">
    <name type="scientific">Fulvitalea axinellae</name>
    <dbReference type="NCBI Taxonomy" id="1182444"/>
    <lineage>
        <taxon>Bacteria</taxon>
        <taxon>Pseudomonadati</taxon>
        <taxon>Bacteroidota</taxon>
        <taxon>Cytophagia</taxon>
        <taxon>Cytophagales</taxon>
        <taxon>Persicobacteraceae</taxon>
        <taxon>Fulvitalea</taxon>
    </lineage>
</organism>
<reference evidence="11 12" key="1">
    <citation type="submission" date="2021-12" db="EMBL/GenBank/DDBJ databases">
        <title>Genome sequencing of bacteria with rrn-lacking chromosome and rrn-plasmid.</title>
        <authorList>
            <person name="Anda M."/>
            <person name="Iwasaki W."/>
        </authorList>
    </citation>
    <scope>NUCLEOTIDE SEQUENCE [LARGE SCALE GENOMIC DNA]</scope>
    <source>
        <strain evidence="11 12">DSM 100852</strain>
        <plasmid evidence="11 12">pFA10</plasmid>
    </source>
</reference>
<feature type="domain" description="DNA methylase adenine-specific" evidence="9">
    <location>
        <begin position="180"/>
        <end position="495"/>
    </location>
</feature>
<keyword evidence="6" id="KW-0680">Restriction system</keyword>
<protein>
    <recommendedName>
        <fullName evidence="2">site-specific DNA-methyltransferase (adenine-specific)</fullName>
        <ecNumber evidence="2">2.1.1.72</ecNumber>
    </recommendedName>
</protein>
<evidence type="ECO:0000256" key="6">
    <source>
        <dbReference type="ARBA" id="ARBA00022747"/>
    </source>
</evidence>
<dbReference type="InterPro" id="IPR051537">
    <property type="entry name" value="DNA_Adenine_Mtase"/>
</dbReference>
<sequence>MSEDQKNQLKTKLWKIANTLRGNMNADEFRDYILGFIFYKYLSEKMEIYADRILQPDGVKFLDIPGMPEAEDYYEAIREATVDKLGYFLRPEELFAQIAERGNGKDEEHPNFILDDLARILDNIQRSTMGTESEDDFDHLFEDMDLSSTKLGRTPDDRNKLIAKVLFHLDRIDFKLHDSEIDVLGDAYEYLIGEFASGAGKKAGEFYTPQEVSTVLAKLVTTGKTRLRSVYDPTCGSGSLLLRVSKQLERTDPETGEIIRNVGSFTGQELNRTTYNLARMNMILHDVHYRDFDIRQEDTLERPQHIDERFEAIVANPPFSANWSANPLFANDDRFSAYGKLAPKSKADFAFVQHMIHHLDEDGTMAIVLPHGVLFRGAAEGHIRRYLIEDRNYLDAVIGLPANIFYGTSIPTCILVFKKCREAGDNVIFIDASQHFEKKKTQNYLRAEDIQRMVDTYASRAPEDKYSHAATLEEIEENDYNLNIPRYVDTFEEEEPVDLQAVTEQLRNLENDMSQTDGQIDAFCQELGIENPFRS</sequence>
<dbReference type="InterPro" id="IPR003356">
    <property type="entry name" value="DNA_methylase_A-5"/>
</dbReference>
<evidence type="ECO:0000256" key="1">
    <source>
        <dbReference type="ARBA" id="ARBA00006594"/>
    </source>
</evidence>
<evidence type="ECO:0000259" key="10">
    <source>
        <dbReference type="Pfam" id="PF12161"/>
    </source>
</evidence>
<keyword evidence="4" id="KW-0808">Transferase</keyword>
<keyword evidence="3" id="KW-0489">Methyltransferase</keyword>
<proteinExistence type="inferred from homology"/>
<dbReference type="GO" id="GO:0003677">
    <property type="term" value="F:DNA binding"/>
    <property type="evidence" value="ECO:0007669"/>
    <property type="project" value="InterPro"/>
</dbReference>
<evidence type="ECO:0000256" key="4">
    <source>
        <dbReference type="ARBA" id="ARBA00022679"/>
    </source>
</evidence>
<dbReference type="InterPro" id="IPR038333">
    <property type="entry name" value="T1MK-like_N_sf"/>
</dbReference>
<dbReference type="GO" id="GO:0032259">
    <property type="term" value="P:methylation"/>
    <property type="evidence" value="ECO:0007669"/>
    <property type="project" value="UniProtKB-KW"/>
</dbReference>
<dbReference type="SUPFAM" id="SSF53335">
    <property type="entry name" value="S-adenosyl-L-methionine-dependent methyltransferases"/>
    <property type="match status" value="1"/>
</dbReference>
<evidence type="ECO:0000256" key="5">
    <source>
        <dbReference type="ARBA" id="ARBA00022691"/>
    </source>
</evidence>
<keyword evidence="5" id="KW-0949">S-adenosyl-L-methionine</keyword>
<dbReference type="GO" id="GO:0009307">
    <property type="term" value="P:DNA restriction-modification system"/>
    <property type="evidence" value="ECO:0007669"/>
    <property type="project" value="UniProtKB-KW"/>
</dbReference>
<accession>A0AAU9DIQ7</accession>
<dbReference type="REBASE" id="764023">
    <property type="entry name" value="M.Fax2ORF54630P"/>
</dbReference>
<dbReference type="InterPro" id="IPR029063">
    <property type="entry name" value="SAM-dependent_MTases_sf"/>
</dbReference>
<gene>
    <name evidence="11" type="primary">hsdM</name>
    <name evidence="11" type="ORF">FUAX_54630</name>
</gene>
<name>A0AAU9DIQ7_9BACT</name>
<dbReference type="PRINTS" id="PR00507">
    <property type="entry name" value="N12N6MTFRASE"/>
</dbReference>
<feature type="coiled-coil region" evidence="8">
    <location>
        <begin position="499"/>
        <end position="526"/>
    </location>
</feature>
<dbReference type="Gene3D" id="1.20.1260.30">
    <property type="match status" value="1"/>
</dbReference>